<accession>A0A813S7I8</accession>
<dbReference type="EMBL" id="CAJOBC010000394">
    <property type="protein sequence ID" value="CAF3580826.1"/>
    <property type="molecule type" value="Genomic_DNA"/>
</dbReference>
<dbReference type="Proteomes" id="UP000677228">
    <property type="component" value="Unassembled WGS sequence"/>
</dbReference>
<proteinExistence type="predicted"/>
<dbReference type="Proteomes" id="UP000663829">
    <property type="component" value="Unassembled WGS sequence"/>
</dbReference>
<dbReference type="OrthoDB" id="10025430at2759"/>
<evidence type="ECO:0000313" key="2">
    <source>
        <dbReference type="EMBL" id="CAF0817738.1"/>
    </source>
</evidence>
<evidence type="ECO:0000313" key="3">
    <source>
        <dbReference type="EMBL" id="CAF3580826.1"/>
    </source>
</evidence>
<evidence type="ECO:0000313" key="4">
    <source>
        <dbReference type="EMBL" id="CAF3601843.1"/>
    </source>
</evidence>
<comment type="caution">
    <text evidence="1">The sequence shown here is derived from an EMBL/GenBank/DDBJ whole genome shotgun (WGS) entry which is preliminary data.</text>
</comment>
<reference evidence="1" key="1">
    <citation type="submission" date="2021-02" db="EMBL/GenBank/DDBJ databases">
        <authorList>
            <person name="Nowell W R."/>
        </authorList>
    </citation>
    <scope>NUCLEOTIDE SEQUENCE</scope>
</reference>
<name>A0A813S7I8_9BILA</name>
<dbReference type="Proteomes" id="UP000681722">
    <property type="component" value="Unassembled WGS sequence"/>
</dbReference>
<dbReference type="EMBL" id="CAJNOK010001546">
    <property type="protein sequence ID" value="CAF0817738.1"/>
    <property type="molecule type" value="Genomic_DNA"/>
</dbReference>
<sequence>MMYCRYGVGNIHLTNEYPRDQDDNSIILSVSADEPIIVNKSYNYTSLLTEAILKTKIDVEKNFGKWIRKKYNEHRSSTTSPDITKWVSIFITLTMCGIIRKQRYVKLRPLYTNDYKHSESLPSTNDKHDKITALNRELIQAHDAIHE</sequence>
<keyword evidence="5" id="KW-1185">Reference proteome</keyword>
<dbReference type="AlphaFoldDB" id="A0A813S7I8"/>
<dbReference type="Proteomes" id="UP000682733">
    <property type="component" value="Unassembled WGS sequence"/>
</dbReference>
<protein>
    <submittedName>
        <fullName evidence="1">Uncharacterized protein</fullName>
    </submittedName>
</protein>
<evidence type="ECO:0000313" key="1">
    <source>
        <dbReference type="EMBL" id="CAF0796216.1"/>
    </source>
</evidence>
<organism evidence="1 5">
    <name type="scientific">Didymodactylos carnosus</name>
    <dbReference type="NCBI Taxonomy" id="1234261"/>
    <lineage>
        <taxon>Eukaryota</taxon>
        <taxon>Metazoa</taxon>
        <taxon>Spiralia</taxon>
        <taxon>Gnathifera</taxon>
        <taxon>Rotifera</taxon>
        <taxon>Eurotatoria</taxon>
        <taxon>Bdelloidea</taxon>
        <taxon>Philodinida</taxon>
        <taxon>Philodinidae</taxon>
        <taxon>Didymodactylos</taxon>
    </lineage>
</organism>
<gene>
    <name evidence="1" type="ORF">GPM918_LOCUS3266</name>
    <name evidence="2" type="ORF">OVA965_LOCUS5485</name>
    <name evidence="3" type="ORF">SRO942_LOCUS3266</name>
    <name evidence="4" type="ORF">TMI583_LOCUS5480</name>
</gene>
<dbReference type="EMBL" id="CAJNOQ010000394">
    <property type="protein sequence ID" value="CAF0796216.1"/>
    <property type="molecule type" value="Genomic_DNA"/>
</dbReference>
<evidence type="ECO:0000313" key="5">
    <source>
        <dbReference type="Proteomes" id="UP000663829"/>
    </source>
</evidence>
<dbReference type="EMBL" id="CAJOBA010001545">
    <property type="protein sequence ID" value="CAF3601843.1"/>
    <property type="molecule type" value="Genomic_DNA"/>
</dbReference>